<dbReference type="PANTHER" id="PTHR12283:SF5">
    <property type="entry name" value="GLUTAMINYL-PEPTIDE CYCLOTRANSFERASE"/>
    <property type="match status" value="1"/>
</dbReference>
<protein>
    <recommendedName>
        <fullName evidence="5">Glutaminyl-peptide cyclotransferase</fullName>
        <ecNumber evidence="4">2.3.2.5</ecNumber>
    </recommendedName>
    <alternativeName>
        <fullName evidence="14">Glutaminyl cyclase</fullName>
    </alternativeName>
    <alternativeName>
        <fullName evidence="15">Glutaminyl-tRNA cyclotransferase</fullName>
    </alternativeName>
</protein>
<dbReference type="InterPro" id="IPR007484">
    <property type="entry name" value="Peptidase_M28"/>
</dbReference>
<keyword evidence="12" id="KW-0325">Glycoprotein</keyword>
<evidence type="ECO:0000256" key="10">
    <source>
        <dbReference type="ARBA" id="ARBA00022833"/>
    </source>
</evidence>
<evidence type="ECO:0000259" key="16">
    <source>
        <dbReference type="Pfam" id="PF04389"/>
    </source>
</evidence>
<evidence type="ECO:0000256" key="5">
    <source>
        <dbReference type="ARBA" id="ARBA00016861"/>
    </source>
</evidence>
<evidence type="ECO:0000313" key="17">
    <source>
        <dbReference type="Ensembl" id="ENSZALP00000003354.1"/>
    </source>
</evidence>
<evidence type="ECO:0000256" key="6">
    <source>
        <dbReference type="ARBA" id="ARBA00022525"/>
    </source>
</evidence>
<dbReference type="GO" id="GO:0008270">
    <property type="term" value="F:zinc ion binding"/>
    <property type="evidence" value="ECO:0007669"/>
    <property type="project" value="TreeGrafter"/>
</dbReference>
<dbReference type="FunFam" id="3.40.630.10:FF:000029">
    <property type="entry name" value="Glutaminyl-peptide cyclotransferase"/>
    <property type="match status" value="1"/>
</dbReference>
<evidence type="ECO:0000256" key="14">
    <source>
        <dbReference type="ARBA" id="ARBA00033159"/>
    </source>
</evidence>
<evidence type="ECO:0000313" key="18">
    <source>
        <dbReference type="Proteomes" id="UP000694413"/>
    </source>
</evidence>
<keyword evidence="7" id="KW-0808">Transferase</keyword>
<reference evidence="17" key="1">
    <citation type="submission" date="2025-08" db="UniProtKB">
        <authorList>
            <consortium name="Ensembl"/>
        </authorList>
    </citation>
    <scope>IDENTIFICATION</scope>
</reference>
<evidence type="ECO:0000256" key="11">
    <source>
        <dbReference type="ARBA" id="ARBA00023157"/>
    </source>
</evidence>
<evidence type="ECO:0000256" key="9">
    <source>
        <dbReference type="ARBA" id="ARBA00022729"/>
    </source>
</evidence>
<evidence type="ECO:0000256" key="15">
    <source>
        <dbReference type="ARBA" id="ARBA00042699"/>
    </source>
</evidence>
<comment type="similarity">
    <text evidence="3">Belongs to the glutaminyl-peptide cyclotransferase family.</text>
</comment>
<keyword evidence="6" id="KW-0964">Secreted</keyword>
<dbReference type="Pfam" id="PF04389">
    <property type="entry name" value="Peptidase_M28"/>
    <property type="match status" value="1"/>
</dbReference>
<comment type="subcellular location">
    <subcellularLocation>
        <location evidence="2">Secreted</location>
    </subcellularLocation>
</comment>
<dbReference type="InterPro" id="IPR037457">
    <property type="entry name" value="M28_QC"/>
</dbReference>
<keyword evidence="13" id="KW-0012">Acyltransferase</keyword>
<evidence type="ECO:0000256" key="1">
    <source>
        <dbReference type="ARBA" id="ARBA00000001"/>
    </source>
</evidence>
<dbReference type="GO" id="GO:0016603">
    <property type="term" value="F:glutaminyl-peptide cyclotransferase activity"/>
    <property type="evidence" value="ECO:0007669"/>
    <property type="project" value="UniProtKB-EC"/>
</dbReference>
<organism evidence="17 18">
    <name type="scientific">Zonotrichia albicollis</name>
    <name type="common">White-throated sparrow</name>
    <name type="synonym">Fringilla albicollis</name>
    <dbReference type="NCBI Taxonomy" id="44394"/>
    <lineage>
        <taxon>Eukaryota</taxon>
        <taxon>Metazoa</taxon>
        <taxon>Chordata</taxon>
        <taxon>Craniata</taxon>
        <taxon>Vertebrata</taxon>
        <taxon>Euteleostomi</taxon>
        <taxon>Archelosauria</taxon>
        <taxon>Archosauria</taxon>
        <taxon>Dinosauria</taxon>
        <taxon>Saurischia</taxon>
        <taxon>Theropoda</taxon>
        <taxon>Coelurosauria</taxon>
        <taxon>Aves</taxon>
        <taxon>Neognathae</taxon>
        <taxon>Neoaves</taxon>
        <taxon>Telluraves</taxon>
        <taxon>Australaves</taxon>
        <taxon>Passeriformes</taxon>
        <taxon>Passerellidae</taxon>
        <taxon>Zonotrichia</taxon>
    </lineage>
</organism>
<dbReference type="AlphaFoldDB" id="A0A8D2QBC1"/>
<dbReference type="CTD" id="25797"/>
<dbReference type="KEGG" id="zab:102073896"/>
<keyword evidence="10" id="KW-0862">Zinc</keyword>
<gene>
    <name evidence="17" type="primary">QPCT</name>
</gene>
<dbReference type="GO" id="GO:0005576">
    <property type="term" value="C:extracellular region"/>
    <property type="evidence" value="ECO:0007669"/>
    <property type="project" value="UniProtKB-SubCell"/>
</dbReference>
<evidence type="ECO:0000256" key="4">
    <source>
        <dbReference type="ARBA" id="ARBA00012012"/>
    </source>
</evidence>
<reference evidence="17" key="2">
    <citation type="submission" date="2025-09" db="UniProtKB">
        <authorList>
            <consortium name="Ensembl"/>
        </authorList>
    </citation>
    <scope>IDENTIFICATION</scope>
</reference>
<accession>A0A8D2QBC1</accession>
<dbReference type="Ensembl" id="ENSZALT00000005370.1">
    <property type="protein sequence ID" value="ENSZALP00000003354.1"/>
    <property type="gene ID" value="ENSZALG00000003373.1"/>
</dbReference>
<keyword evidence="18" id="KW-1185">Reference proteome</keyword>
<evidence type="ECO:0000256" key="2">
    <source>
        <dbReference type="ARBA" id="ARBA00004613"/>
    </source>
</evidence>
<sequence length="298" mass="34197">MWENDLRPILIERYPGSQGSYIVRQHIKNRLQALKAGWEIEEDTFQRYTPYGYKTFSNVIGTLEPSAKRHLVLACHYDSKFFGQQWQGRVFVGATDSAVPCAMMLELARALDNELQLIKASSTSRPDLSLQLIFFDGEEAFVRWSPSDSLYGSQHLAQKMASTPHPPGSTTTNQLQGIDLFVLLDLIGARNPVFPNYFPNTLRWFQRLQAIEQKLHNMNLLKNHPVPSQYFRSNLHRGLVEDDHVPFLLRGVPVLHLIPSPFPAVWHTIKDTEENLDKATIDNLNKILQVFVLEYLNL</sequence>
<proteinExistence type="inferred from homology"/>
<feature type="domain" description="Peptidase M28" evidence="16">
    <location>
        <begin position="58"/>
        <end position="289"/>
    </location>
</feature>
<name>A0A8D2QBC1_ZONAL</name>
<evidence type="ECO:0000256" key="3">
    <source>
        <dbReference type="ARBA" id="ARBA00006014"/>
    </source>
</evidence>
<comment type="catalytic activity">
    <reaction evidence="1">
        <text>N-terminal L-glutaminyl-[peptide] = N-terminal 5-oxo-L-prolyl-[peptide] + NH4(+)</text>
        <dbReference type="Rhea" id="RHEA:23652"/>
        <dbReference type="Rhea" id="RHEA-COMP:11736"/>
        <dbReference type="Rhea" id="RHEA-COMP:11846"/>
        <dbReference type="ChEBI" id="CHEBI:28938"/>
        <dbReference type="ChEBI" id="CHEBI:64722"/>
        <dbReference type="ChEBI" id="CHEBI:87215"/>
        <dbReference type="EC" id="2.3.2.5"/>
    </reaction>
</comment>
<dbReference type="Gene3D" id="3.40.630.10">
    <property type="entry name" value="Zn peptidases"/>
    <property type="match status" value="1"/>
</dbReference>
<evidence type="ECO:0000256" key="7">
    <source>
        <dbReference type="ARBA" id="ARBA00022679"/>
    </source>
</evidence>
<keyword evidence="8" id="KW-0479">Metal-binding</keyword>
<evidence type="ECO:0000256" key="8">
    <source>
        <dbReference type="ARBA" id="ARBA00022723"/>
    </source>
</evidence>
<dbReference type="OrthoDB" id="3907302at2759"/>
<keyword evidence="11" id="KW-1015">Disulfide bond</keyword>
<dbReference type="Proteomes" id="UP000694413">
    <property type="component" value="Unassembled WGS sequence"/>
</dbReference>
<dbReference type="SUPFAM" id="SSF53187">
    <property type="entry name" value="Zn-dependent exopeptidases"/>
    <property type="match status" value="1"/>
</dbReference>
<dbReference type="CDD" id="cd03880">
    <property type="entry name" value="M28_QC_like"/>
    <property type="match status" value="1"/>
</dbReference>
<evidence type="ECO:0000256" key="12">
    <source>
        <dbReference type="ARBA" id="ARBA00023180"/>
    </source>
</evidence>
<keyword evidence="9" id="KW-0732">Signal</keyword>
<dbReference type="PANTHER" id="PTHR12283">
    <property type="entry name" value="GLUTAMINYL-PEPTIDE CYCLOTRANSFERASE"/>
    <property type="match status" value="1"/>
</dbReference>
<dbReference type="InterPro" id="IPR040234">
    <property type="entry name" value="QC/QCL"/>
</dbReference>
<evidence type="ECO:0000256" key="13">
    <source>
        <dbReference type="ARBA" id="ARBA00023315"/>
    </source>
</evidence>
<dbReference type="EC" id="2.3.2.5" evidence="4"/>